<dbReference type="GO" id="GO:0046872">
    <property type="term" value="F:metal ion binding"/>
    <property type="evidence" value="ECO:0007669"/>
    <property type="project" value="UniProtKB-KW"/>
</dbReference>
<keyword evidence="2" id="KW-0862">Zinc</keyword>
<organism evidence="5 6">
    <name type="scientific">Cavenderia fasciculata</name>
    <name type="common">Slime mold</name>
    <name type="synonym">Dictyostelium fasciculatum</name>
    <dbReference type="NCBI Taxonomy" id="261658"/>
    <lineage>
        <taxon>Eukaryota</taxon>
        <taxon>Amoebozoa</taxon>
        <taxon>Evosea</taxon>
        <taxon>Eumycetozoa</taxon>
        <taxon>Dictyostelia</taxon>
        <taxon>Acytosteliales</taxon>
        <taxon>Cavenderiaceae</taxon>
        <taxon>Cavenderia</taxon>
    </lineage>
</organism>
<dbReference type="InterPro" id="IPR047109">
    <property type="entry name" value="CAD-like"/>
</dbReference>
<dbReference type="OrthoDB" id="17011at2759"/>
<dbReference type="Gene3D" id="3.40.50.720">
    <property type="entry name" value="NAD(P)-binding Rossmann-like Domain"/>
    <property type="match status" value="1"/>
</dbReference>
<evidence type="ECO:0000256" key="3">
    <source>
        <dbReference type="ARBA" id="ARBA00023002"/>
    </source>
</evidence>
<dbReference type="KEGG" id="dfa:DFA_10781"/>
<dbReference type="Proteomes" id="UP000007797">
    <property type="component" value="Unassembled WGS sequence"/>
</dbReference>
<dbReference type="RefSeq" id="XP_004351424.1">
    <property type="nucleotide sequence ID" value="XM_004351372.1"/>
</dbReference>
<dbReference type="AlphaFoldDB" id="F4QBD6"/>
<keyword evidence="6" id="KW-1185">Reference proteome</keyword>
<dbReference type="Pfam" id="PF00107">
    <property type="entry name" value="ADH_zinc_N"/>
    <property type="match status" value="1"/>
</dbReference>
<evidence type="ECO:0000256" key="1">
    <source>
        <dbReference type="ARBA" id="ARBA00022723"/>
    </source>
</evidence>
<gene>
    <name evidence="5" type="ORF">DFA_10781</name>
</gene>
<dbReference type="SUPFAM" id="SSF51735">
    <property type="entry name" value="NAD(P)-binding Rossmann-fold domains"/>
    <property type="match status" value="1"/>
</dbReference>
<sequence length="150" mass="16360">MGYEVIAVSSNMDKEKLAKELGAHHYFVSSETANTQIQAMGGAKLIVCTAPSQSVVEKIEGALGAGGSIVIVAAIPELKINPIRMLSMNQSVCGRYSGDSRDSEDCLHFSKIQGVHPMIQKYKLDQVNECFENIGNARFRSVIVIRNDNE</sequence>
<dbReference type="GO" id="GO:0016616">
    <property type="term" value="F:oxidoreductase activity, acting on the CH-OH group of donors, NAD or NADP as acceptor"/>
    <property type="evidence" value="ECO:0007669"/>
    <property type="project" value="InterPro"/>
</dbReference>
<accession>F4QBD6</accession>
<dbReference type="EMBL" id="GL883027">
    <property type="protein sequence ID" value="EGG14908.1"/>
    <property type="molecule type" value="Genomic_DNA"/>
</dbReference>
<proteinExistence type="predicted"/>
<reference evidence="6" key="1">
    <citation type="journal article" date="2011" name="Genome Res.">
        <title>Phylogeny-wide analysis of social amoeba genomes highlights ancient origins for complex intercellular communication.</title>
        <authorList>
            <person name="Heidel A.J."/>
            <person name="Lawal H.M."/>
            <person name="Felder M."/>
            <person name="Schilde C."/>
            <person name="Helps N.R."/>
            <person name="Tunggal B."/>
            <person name="Rivero F."/>
            <person name="John U."/>
            <person name="Schleicher M."/>
            <person name="Eichinger L."/>
            <person name="Platzer M."/>
            <person name="Noegel A.A."/>
            <person name="Schaap P."/>
            <person name="Gloeckner G."/>
        </authorList>
    </citation>
    <scope>NUCLEOTIDE SEQUENCE [LARGE SCALE GENOMIC DNA]</scope>
    <source>
        <strain evidence="6">SH3</strain>
    </source>
</reference>
<evidence type="ECO:0000313" key="5">
    <source>
        <dbReference type="EMBL" id="EGG14908.1"/>
    </source>
</evidence>
<dbReference type="InterPro" id="IPR036291">
    <property type="entry name" value="NAD(P)-bd_dom_sf"/>
</dbReference>
<dbReference type="InterPro" id="IPR013149">
    <property type="entry name" value="ADH-like_C"/>
</dbReference>
<keyword evidence="1" id="KW-0479">Metal-binding</keyword>
<dbReference type="STRING" id="1054147.F4QBD6"/>
<protein>
    <submittedName>
        <fullName evidence="5">Zinc-containing alcohol dehydrogenase</fullName>
    </submittedName>
</protein>
<dbReference type="PANTHER" id="PTHR42683">
    <property type="entry name" value="ALDEHYDE REDUCTASE"/>
    <property type="match status" value="1"/>
</dbReference>
<evidence type="ECO:0000256" key="2">
    <source>
        <dbReference type="ARBA" id="ARBA00022833"/>
    </source>
</evidence>
<feature type="domain" description="Alcohol dehydrogenase-like C-terminal" evidence="4">
    <location>
        <begin position="1"/>
        <end position="107"/>
    </location>
</feature>
<name>F4QBD6_CACFS</name>
<evidence type="ECO:0000259" key="4">
    <source>
        <dbReference type="Pfam" id="PF00107"/>
    </source>
</evidence>
<dbReference type="GeneID" id="14866932"/>
<dbReference type="Gene3D" id="3.90.180.10">
    <property type="entry name" value="Medium-chain alcohol dehydrogenases, catalytic domain"/>
    <property type="match status" value="1"/>
</dbReference>
<evidence type="ECO:0000313" key="6">
    <source>
        <dbReference type="Proteomes" id="UP000007797"/>
    </source>
</evidence>
<keyword evidence="3" id="KW-0560">Oxidoreductase</keyword>